<evidence type="ECO:0000313" key="5">
    <source>
        <dbReference type="Proteomes" id="UP000823614"/>
    </source>
</evidence>
<dbReference type="PROSITE" id="PS51782">
    <property type="entry name" value="LYSM"/>
    <property type="match status" value="1"/>
</dbReference>
<dbReference type="Pfam" id="PF01476">
    <property type="entry name" value="LysM"/>
    <property type="match status" value="1"/>
</dbReference>
<keyword evidence="2" id="KW-0472">Membrane</keyword>
<dbReference type="SMART" id="SM00257">
    <property type="entry name" value="LysM"/>
    <property type="match status" value="1"/>
</dbReference>
<proteinExistence type="predicted"/>
<sequence length="167" mass="19064">MHHDDDEHRQPWEETFSENSSRNMSRMARKRRKNGNTIFTSVLIIVILILALLPVGYYISNMSNFNHPTEEESSQTNVAYSNSVKHHEKKNKSKENAQNDNETDKQNESSASTTSSSQNAKYVTLQQNQGLYAIAKEHGISLQKLMELNGFNTPTPSLHPGYKIRIK</sequence>
<dbReference type="Proteomes" id="UP000823614">
    <property type="component" value="Unassembled WGS sequence"/>
</dbReference>
<dbReference type="AlphaFoldDB" id="A0A9D9H8M5"/>
<dbReference type="InterPro" id="IPR018392">
    <property type="entry name" value="LysM"/>
</dbReference>
<feature type="compositionally biased region" description="Basic and acidic residues" evidence="1">
    <location>
        <begin position="93"/>
        <end position="107"/>
    </location>
</feature>
<feature type="region of interest" description="Disordered" evidence="1">
    <location>
        <begin position="68"/>
        <end position="120"/>
    </location>
</feature>
<keyword evidence="2" id="KW-0812">Transmembrane</keyword>
<dbReference type="InterPro" id="IPR036779">
    <property type="entry name" value="LysM_dom_sf"/>
</dbReference>
<name>A0A9D9H8M5_9LACO</name>
<evidence type="ECO:0000256" key="1">
    <source>
        <dbReference type="SAM" id="MobiDB-lite"/>
    </source>
</evidence>
<comment type="caution">
    <text evidence="4">The sequence shown here is derived from an EMBL/GenBank/DDBJ whole genome shotgun (WGS) entry which is preliminary data.</text>
</comment>
<dbReference type="InterPro" id="IPR049981">
    <property type="entry name" value="SPy_0802-like"/>
</dbReference>
<dbReference type="Gene3D" id="3.10.350.10">
    <property type="entry name" value="LysM domain"/>
    <property type="match status" value="1"/>
</dbReference>
<feature type="region of interest" description="Disordered" evidence="1">
    <location>
        <begin position="1"/>
        <end position="30"/>
    </location>
</feature>
<organism evidence="4 5">
    <name type="scientific">Candidatus Gallilactobacillus intestinavium</name>
    <dbReference type="NCBI Taxonomy" id="2840838"/>
    <lineage>
        <taxon>Bacteria</taxon>
        <taxon>Bacillati</taxon>
        <taxon>Bacillota</taxon>
        <taxon>Bacilli</taxon>
        <taxon>Lactobacillales</taxon>
        <taxon>Lactobacillaceae</taxon>
        <taxon>Lactobacillaceae incertae sedis</taxon>
        <taxon>Candidatus Gallilactobacillus</taxon>
    </lineage>
</organism>
<dbReference type="NCBIfam" id="NF042931">
    <property type="entry name" value="SAG1386_EF1546"/>
    <property type="match status" value="1"/>
</dbReference>
<feature type="compositionally biased region" description="Basic and acidic residues" evidence="1">
    <location>
        <begin position="1"/>
        <end position="12"/>
    </location>
</feature>
<evidence type="ECO:0000259" key="3">
    <source>
        <dbReference type="PROSITE" id="PS51782"/>
    </source>
</evidence>
<reference evidence="4" key="2">
    <citation type="journal article" date="2021" name="PeerJ">
        <title>Extensive microbial diversity within the chicken gut microbiome revealed by metagenomics and culture.</title>
        <authorList>
            <person name="Gilroy R."/>
            <person name="Ravi A."/>
            <person name="Getino M."/>
            <person name="Pursley I."/>
            <person name="Horton D.L."/>
            <person name="Alikhan N.F."/>
            <person name="Baker D."/>
            <person name="Gharbi K."/>
            <person name="Hall N."/>
            <person name="Watson M."/>
            <person name="Adriaenssens E.M."/>
            <person name="Foster-Nyarko E."/>
            <person name="Jarju S."/>
            <person name="Secka A."/>
            <person name="Antonio M."/>
            <person name="Oren A."/>
            <person name="Chaudhuri R.R."/>
            <person name="La Ragione R."/>
            <person name="Hildebrand F."/>
            <person name="Pallen M.J."/>
        </authorList>
    </citation>
    <scope>NUCLEOTIDE SEQUENCE</scope>
    <source>
        <strain evidence="4">C6-149</strain>
    </source>
</reference>
<keyword evidence="2" id="KW-1133">Transmembrane helix</keyword>
<feature type="transmembrane region" description="Helical" evidence="2">
    <location>
        <begin position="36"/>
        <end position="59"/>
    </location>
</feature>
<dbReference type="EMBL" id="JADIMP010000089">
    <property type="protein sequence ID" value="MBO8441869.1"/>
    <property type="molecule type" value="Genomic_DNA"/>
</dbReference>
<dbReference type="SUPFAM" id="SSF54106">
    <property type="entry name" value="LysM domain"/>
    <property type="match status" value="1"/>
</dbReference>
<protein>
    <submittedName>
        <fullName evidence="4">LysM peptidoglycan-binding domain-containing protein</fullName>
    </submittedName>
</protein>
<evidence type="ECO:0000256" key="2">
    <source>
        <dbReference type="SAM" id="Phobius"/>
    </source>
</evidence>
<feature type="domain" description="LysM" evidence="3">
    <location>
        <begin position="121"/>
        <end position="166"/>
    </location>
</feature>
<gene>
    <name evidence="4" type="ORF">IAA89_05515</name>
</gene>
<reference evidence="4" key="1">
    <citation type="submission" date="2020-10" db="EMBL/GenBank/DDBJ databases">
        <authorList>
            <person name="Gilroy R."/>
        </authorList>
    </citation>
    <scope>NUCLEOTIDE SEQUENCE</scope>
    <source>
        <strain evidence="4">C6-149</strain>
    </source>
</reference>
<evidence type="ECO:0000313" key="4">
    <source>
        <dbReference type="EMBL" id="MBO8441869.1"/>
    </source>
</evidence>
<accession>A0A9D9H8M5</accession>